<proteinExistence type="predicted"/>
<gene>
    <name evidence="1" type="ORF">H4S07_002976</name>
</gene>
<feature type="non-terminal residue" evidence="1">
    <location>
        <position position="1"/>
    </location>
</feature>
<evidence type="ECO:0000313" key="1">
    <source>
        <dbReference type="EMBL" id="KAJ2809926.1"/>
    </source>
</evidence>
<organism evidence="1 2">
    <name type="scientific">Coemansia furcata</name>
    <dbReference type="NCBI Taxonomy" id="417177"/>
    <lineage>
        <taxon>Eukaryota</taxon>
        <taxon>Fungi</taxon>
        <taxon>Fungi incertae sedis</taxon>
        <taxon>Zoopagomycota</taxon>
        <taxon>Kickxellomycotina</taxon>
        <taxon>Kickxellomycetes</taxon>
        <taxon>Kickxellales</taxon>
        <taxon>Kickxellaceae</taxon>
        <taxon>Coemansia</taxon>
    </lineage>
</organism>
<protein>
    <submittedName>
        <fullName evidence="1">Uncharacterized protein</fullName>
    </submittedName>
</protein>
<reference evidence="1" key="1">
    <citation type="submission" date="2022-07" db="EMBL/GenBank/DDBJ databases">
        <title>Phylogenomic reconstructions and comparative analyses of Kickxellomycotina fungi.</title>
        <authorList>
            <person name="Reynolds N.K."/>
            <person name="Stajich J.E."/>
            <person name="Barry K."/>
            <person name="Grigoriev I.V."/>
            <person name="Crous P."/>
            <person name="Smith M.E."/>
        </authorList>
    </citation>
    <scope>NUCLEOTIDE SEQUENCE</scope>
    <source>
        <strain evidence="1">CBS 102833</strain>
    </source>
</reference>
<sequence length="1360" mass="144393">SQPRVPPYKYDIRVTGGLFADSSDNGTTTKVSVKPARSPVPHIAWALHTPERLVVVGVGVVDFVLQAVYASHILFPRTILHVHARLILGNEDGDIVVEQDDSGGHLASPALSIDGDTRTPQFSHKRGSDGGLELHIHALPMKPKSTAQPAATLTGGGASASAVASNVASEALQSDISKPCAEDRPLSAIAPSRASTRMSVVSLNSRPMSSGASVLEIRPAFESPASRADTERETDSVAEVHTPRSMEHSPELVLVGGGREHADYRPRSASITVMEDKCTMTTWRGLPTEQRTTNSSRCSLPVTIDADMAFASRKTSPTPSVLRGGGGATATASRPAQNPSVFSAFNGPLVAPPESGMAGRSGTRPRSLPRSHDQLRPRRSSKDKINYRERAENLLTQYFPAEVLERYLDELRRRYRFIGDGGMTNSEISKLLDETTADSQLREQLRASLEELVKAPMSPGYSSDHEQTISSSPSQPHYLSIRETELRDVLDRTSVSPVPKGVRSIGTASVLVGGGMSMEDLGSPALGPHISGTLRSDQISVAASVRPAESVRAEPTSSSKSTSGNQKPSSSGAQQQQQANGKAPPSSSGAPPKTGPGYWDDNDKYKIRPPNMAQAFTILKSQPIFVREMSSSDIKFKSPFSRTTGDSSPSAATEMPSMGATPRAEAFSSDFANTDAFAERHPAESKVAKAVSELEEVLRRTEADMVAGIASDFQSSSSKSAPRSRASGDNFDTESIASRDSLVGGGASSRSDSASTRYSAMGPKFGNVRPDSAYKMSASQSTIRTDVLMKEGMEFGDADNIENEEEDEEAVVPVEHDSLNSSAVSLPMRLEDMSPELAAVLRRTGGLENARLRRTETPSSSSSSHRSSPSVAERLSLKGGAVVANRSLTELDIVMGRTGGAANGSVASSRASTAGSNAVLRGGSGTPMSPDDELANVLRRTSGYAPSAASSYAPSVASSVGRPDSVASDIKSVVAPEPLRQAASSAGGSVRPGYAYSARQESSPAKPAEGYKSPVPQPRPVAQPPSRSAARSPPVSYAASPLRAPTAQSAQRYSPPPPHSQPAQRAPSQQPRREEQAAPSVRSPSPELYRLPTPVFGRFPSPPAYIKNRGKVPEAAEEAQVQGNGGEPQPRSRSPPRGRPHSHSVNQEQPRPQASQYQEEPVVDRLDLETGSVASRRSRPKPASVFGSASTLMNANIRESYDLPKVVEEDVDSLASYPTSRRTAQRSPNLVGGGRVHPSDAAPSTRTPSVVCGTHTAASTKSCEAGCCGVCGKDVNKNDVVVRPQVMHASCLRCEACDCLLTSSTFRAINGHVYCESDYQRHFSSSDPGSPPSKVVAVRPGISDKQFLDMNRAIMESFTS</sequence>
<comment type="caution">
    <text evidence="1">The sequence shown here is derived from an EMBL/GenBank/DDBJ whole genome shotgun (WGS) entry which is preliminary data.</text>
</comment>
<name>A0ACC1LIY5_9FUNG</name>
<accession>A0ACC1LIY5</accession>
<keyword evidence="2" id="KW-1185">Reference proteome</keyword>
<dbReference type="Proteomes" id="UP001140096">
    <property type="component" value="Unassembled WGS sequence"/>
</dbReference>
<evidence type="ECO:0000313" key="2">
    <source>
        <dbReference type="Proteomes" id="UP001140096"/>
    </source>
</evidence>
<feature type="non-terminal residue" evidence="1">
    <location>
        <position position="1360"/>
    </location>
</feature>
<dbReference type="EMBL" id="JANBUP010000856">
    <property type="protein sequence ID" value="KAJ2809926.1"/>
    <property type="molecule type" value="Genomic_DNA"/>
</dbReference>